<organism evidence="1">
    <name type="scientific">Anguilla anguilla</name>
    <name type="common">European freshwater eel</name>
    <name type="synonym">Muraena anguilla</name>
    <dbReference type="NCBI Taxonomy" id="7936"/>
    <lineage>
        <taxon>Eukaryota</taxon>
        <taxon>Metazoa</taxon>
        <taxon>Chordata</taxon>
        <taxon>Craniata</taxon>
        <taxon>Vertebrata</taxon>
        <taxon>Euteleostomi</taxon>
        <taxon>Actinopterygii</taxon>
        <taxon>Neopterygii</taxon>
        <taxon>Teleostei</taxon>
        <taxon>Anguilliformes</taxon>
        <taxon>Anguillidae</taxon>
        <taxon>Anguilla</taxon>
    </lineage>
</organism>
<dbReference type="EMBL" id="GBXM01032546">
    <property type="protein sequence ID" value="JAH76031.1"/>
    <property type="molecule type" value="Transcribed_RNA"/>
</dbReference>
<reference evidence="1" key="2">
    <citation type="journal article" date="2015" name="Fish Shellfish Immunol.">
        <title>Early steps in the European eel (Anguilla anguilla)-Vibrio vulnificus interaction in the gills: Role of the RtxA13 toxin.</title>
        <authorList>
            <person name="Callol A."/>
            <person name="Pajuelo D."/>
            <person name="Ebbesson L."/>
            <person name="Teles M."/>
            <person name="MacKenzie S."/>
            <person name="Amaro C."/>
        </authorList>
    </citation>
    <scope>NUCLEOTIDE SEQUENCE</scope>
</reference>
<name>A0A0E9VDE7_ANGAN</name>
<protein>
    <submittedName>
        <fullName evidence="1">Uncharacterized protein</fullName>
    </submittedName>
</protein>
<sequence length="29" mass="3331">MVIVVYLLTENLQMSCSEPVATKLHYSFN</sequence>
<evidence type="ECO:0000313" key="1">
    <source>
        <dbReference type="EMBL" id="JAH76031.1"/>
    </source>
</evidence>
<proteinExistence type="predicted"/>
<reference evidence="1" key="1">
    <citation type="submission" date="2014-11" db="EMBL/GenBank/DDBJ databases">
        <authorList>
            <person name="Amaro Gonzalez C."/>
        </authorList>
    </citation>
    <scope>NUCLEOTIDE SEQUENCE</scope>
</reference>
<accession>A0A0E9VDE7</accession>
<dbReference type="AlphaFoldDB" id="A0A0E9VDE7"/>